<comment type="caution">
    <text evidence="2">The sequence shown here is derived from an EMBL/GenBank/DDBJ whole genome shotgun (WGS) entry which is preliminary data.</text>
</comment>
<accession>A0AAE3NCN7</accession>
<keyword evidence="1" id="KW-0472">Membrane</keyword>
<dbReference type="Proteomes" id="UP001143674">
    <property type="component" value="Unassembled WGS sequence"/>
</dbReference>
<organism evidence="2 3">
    <name type="scientific">Ralstonia solanacearum</name>
    <name type="common">Pseudomonas solanacearum</name>
    <dbReference type="NCBI Taxonomy" id="305"/>
    <lineage>
        <taxon>Bacteria</taxon>
        <taxon>Pseudomonadati</taxon>
        <taxon>Pseudomonadota</taxon>
        <taxon>Betaproteobacteria</taxon>
        <taxon>Burkholderiales</taxon>
        <taxon>Burkholderiaceae</taxon>
        <taxon>Ralstonia</taxon>
        <taxon>Ralstonia solanacearum species complex</taxon>
    </lineage>
</organism>
<dbReference type="AlphaFoldDB" id="A0AAE3NCN7"/>
<dbReference type="EMBL" id="JAIVEX010000002">
    <property type="protein sequence ID" value="MDB0520652.1"/>
    <property type="molecule type" value="Genomic_DNA"/>
</dbReference>
<sequence>MSPASPALLCWPIALLLLGRSLAFGWRGSFIGRDGLAGHPVAFWTEVVGGCVLALLVAVTGWAH</sequence>
<evidence type="ECO:0000313" key="3">
    <source>
        <dbReference type="Proteomes" id="UP001143674"/>
    </source>
</evidence>
<evidence type="ECO:0000313" key="2">
    <source>
        <dbReference type="EMBL" id="MDB0520652.1"/>
    </source>
</evidence>
<proteinExistence type="predicted"/>
<protein>
    <submittedName>
        <fullName evidence="2">Uncharacterized protein</fullName>
    </submittedName>
</protein>
<evidence type="ECO:0000256" key="1">
    <source>
        <dbReference type="SAM" id="Phobius"/>
    </source>
</evidence>
<keyword evidence="1" id="KW-0812">Transmembrane</keyword>
<gene>
    <name evidence="2" type="ORF">LBW55_03370</name>
</gene>
<feature type="transmembrane region" description="Helical" evidence="1">
    <location>
        <begin position="41"/>
        <end position="63"/>
    </location>
</feature>
<name>A0AAE3NCN7_RALSL</name>
<keyword evidence="1" id="KW-1133">Transmembrane helix</keyword>
<dbReference type="RefSeq" id="WP_055337279.1">
    <property type="nucleotide sequence ID" value="NZ_CDQJ01000001.1"/>
</dbReference>
<reference evidence="2" key="1">
    <citation type="submission" date="2021-09" db="EMBL/GenBank/DDBJ databases">
        <title>Genomic analysis of Ralstonia spp.</title>
        <authorList>
            <person name="Aburjaile F."/>
            <person name="Ariute J.C."/>
            <person name="Pais A.K.L."/>
            <person name="Albuquerque G.M.R."/>
            <person name="Silva A.M.F."/>
            <person name="Brenig B."/>
            <person name="Azevedo V."/>
            <person name="Matiuzzi M."/>
            <person name="Ramos R."/>
            <person name="Goes-Neto A."/>
            <person name="Soares S."/>
            <person name="Iseppon A.M.B."/>
            <person name="Souza E."/>
            <person name="Gama M."/>
        </authorList>
    </citation>
    <scope>NUCLEOTIDE SEQUENCE</scope>
    <source>
        <strain evidence="2">B4</strain>
    </source>
</reference>